<accession>A0AAJ0JMZ3</accession>
<proteinExistence type="predicted"/>
<evidence type="ECO:0000313" key="1">
    <source>
        <dbReference type="EMBL" id="KKB24755.1"/>
    </source>
</evidence>
<sequence length="54" mass="6328">MMHYGWTLTEVKAQPYFQLLSILNEDDKKDKQKTKSKKEQEVIKGKDLIKLFGG</sequence>
<dbReference type="GeneID" id="66778260"/>
<evidence type="ECO:0000313" key="2">
    <source>
        <dbReference type="Proteomes" id="UP000033530"/>
    </source>
</evidence>
<name>A0AAJ0JMZ3_STACA</name>
<dbReference type="RefSeq" id="WP_017722733.1">
    <property type="nucleotide sequence ID" value="NZ_BKAP01000022.1"/>
</dbReference>
<protein>
    <submittedName>
        <fullName evidence="1">Phage protein</fullName>
    </submittedName>
</protein>
<organism evidence="1 2">
    <name type="scientific">Staphylococcus carnosus</name>
    <dbReference type="NCBI Taxonomy" id="1281"/>
    <lineage>
        <taxon>Bacteria</taxon>
        <taxon>Bacillati</taxon>
        <taxon>Bacillota</taxon>
        <taxon>Bacilli</taxon>
        <taxon>Bacillales</taxon>
        <taxon>Staphylococcaceae</taxon>
        <taxon>Staphylococcus</taxon>
    </lineage>
</organism>
<dbReference type="AlphaFoldDB" id="A0AAJ0JMZ3"/>
<comment type="caution">
    <text evidence="1">The sequence shown here is derived from an EMBL/GenBank/DDBJ whole genome shotgun (WGS) entry which is preliminary data.</text>
</comment>
<reference evidence="1 2" key="1">
    <citation type="submission" date="2015-03" db="EMBL/GenBank/DDBJ databases">
        <title>Draft Genome Sequence of S. carnosus subsp. utilis LTH 7013, Isolated from South Tirolean Ham.</title>
        <authorList>
            <person name="Mueller A."/>
            <person name="Huptas C."/>
            <person name="Wenning M."/>
            <person name="Weiss A."/>
            <person name="Schmidt H."/>
        </authorList>
    </citation>
    <scope>NUCLEOTIDE SEQUENCE [LARGE SCALE GENOMIC DNA]</scope>
    <source>
        <strain evidence="1 2">LTH7013</strain>
    </source>
</reference>
<dbReference type="Proteomes" id="UP000033530">
    <property type="component" value="Unassembled WGS sequence"/>
</dbReference>
<dbReference type="EMBL" id="LAIU01000006">
    <property type="protein sequence ID" value="KKB24755.1"/>
    <property type="molecule type" value="Genomic_DNA"/>
</dbReference>
<gene>
    <name evidence="1" type="ORF">VV61_09080</name>
</gene>